<dbReference type="CDD" id="cd09596">
    <property type="entry name" value="M36"/>
    <property type="match status" value="1"/>
</dbReference>
<evidence type="ECO:0000259" key="14">
    <source>
        <dbReference type="Pfam" id="PF07504"/>
    </source>
</evidence>
<evidence type="ECO:0000256" key="5">
    <source>
        <dbReference type="ARBA" id="ARBA00022670"/>
    </source>
</evidence>
<dbReference type="SUPFAM" id="SSF55486">
    <property type="entry name" value="Metalloproteases ('zincins'), catalytic domain"/>
    <property type="match status" value="1"/>
</dbReference>
<keyword evidence="7 12" id="KW-0732">Signal</keyword>
<dbReference type="NCBIfam" id="NF038113">
    <property type="entry name" value="T9SSA_dep_M36"/>
    <property type="match status" value="1"/>
</dbReference>
<evidence type="ECO:0000256" key="1">
    <source>
        <dbReference type="ARBA" id="ARBA00001947"/>
    </source>
</evidence>
<keyword evidence="6" id="KW-0479">Metal-binding</keyword>
<keyword evidence="4" id="KW-0964">Secreted</keyword>
<keyword evidence="9" id="KW-0862">Zinc</keyword>
<keyword evidence="8" id="KW-0378">Hydrolase</keyword>
<feature type="domain" description="Secretion system C-terminal sorting" evidence="15">
    <location>
        <begin position="823"/>
        <end position="894"/>
    </location>
</feature>
<organism evidence="16 17">
    <name type="scientific">Bizionia sediminis</name>
    <dbReference type="NCBI Taxonomy" id="1737064"/>
    <lineage>
        <taxon>Bacteria</taxon>
        <taxon>Pseudomonadati</taxon>
        <taxon>Bacteroidota</taxon>
        <taxon>Flavobacteriia</taxon>
        <taxon>Flavobacteriales</taxon>
        <taxon>Flavobacteriaceae</taxon>
        <taxon>Bizionia</taxon>
    </lineage>
</organism>
<evidence type="ECO:0000256" key="7">
    <source>
        <dbReference type="ARBA" id="ARBA00022729"/>
    </source>
</evidence>
<dbReference type="InterPro" id="IPR046450">
    <property type="entry name" value="PA_dom_sf"/>
</dbReference>
<accession>A0ABW5KVU5</accession>
<dbReference type="PANTHER" id="PTHR33478:SF1">
    <property type="entry name" value="EXTRACELLULAR METALLOPROTEINASE MEP"/>
    <property type="match status" value="1"/>
</dbReference>
<dbReference type="PANTHER" id="PTHR33478">
    <property type="entry name" value="EXTRACELLULAR METALLOPROTEINASE MEP"/>
    <property type="match status" value="1"/>
</dbReference>
<dbReference type="InterPro" id="IPR011096">
    <property type="entry name" value="FTP_domain"/>
</dbReference>
<dbReference type="Gene3D" id="3.50.30.30">
    <property type="match status" value="1"/>
</dbReference>
<gene>
    <name evidence="16" type="ORF">ACFSQP_07785</name>
</gene>
<dbReference type="RefSeq" id="WP_376893097.1">
    <property type="nucleotide sequence ID" value="NZ_JBHULS010000002.1"/>
</dbReference>
<dbReference type="Pfam" id="PF02128">
    <property type="entry name" value="Peptidase_M36"/>
    <property type="match status" value="1"/>
</dbReference>
<keyword evidence="11" id="KW-0865">Zymogen</keyword>
<dbReference type="InterPro" id="IPR001842">
    <property type="entry name" value="Peptidase_M36"/>
</dbReference>
<dbReference type="EMBL" id="JBHULS010000002">
    <property type="protein sequence ID" value="MFD2551712.1"/>
    <property type="molecule type" value="Genomic_DNA"/>
</dbReference>
<dbReference type="Pfam" id="PF18962">
    <property type="entry name" value="Por_Secre_tail"/>
    <property type="match status" value="1"/>
</dbReference>
<evidence type="ECO:0000256" key="2">
    <source>
        <dbReference type="ARBA" id="ARBA00004613"/>
    </source>
</evidence>
<dbReference type="Gene3D" id="3.10.170.10">
    <property type="match status" value="1"/>
</dbReference>
<evidence type="ECO:0000259" key="15">
    <source>
        <dbReference type="Pfam" id="PF18962"/>
    </source>
</evidence>
<dbReference type="Pfam" id="PF02225">
    <property type="entry name" value="PA"/>
    <property type="match status" value="1"/>
</dbReference>
<feature type="domain" description="FTP" evidence="14">
    <location>
        <begin position="68"/>
        <end position="105"/>
    </location>
</feature>
<reference evidence="17" key="1">
    <citation type="journal article" date="2019" name="Int. J. Syst. Evol. Microbiol.">
        <title>The Global Catalogue of Microorganisms (GCM) 10K type strain sequencing project: providing services to taxonomists for standard genome sequencing and annotation.</title>
        <authorList>
            <consortium name="The Broad Institute Genomics Platform"/>
            <consortium name="The Broad Institute Genome Sequencing Center for Infectious Disease"/>
            <person name="Wu L."/>
            <person name="Ma J."/>
        </authorList>
    </citation>
    <scope>NUCLEOTIDE SEQUENCE [LARGE SCALE GENOMIC DNA]</scope>
    <source>
        <strain evidence="17">KCTC 42587</strain>
    </source>
</reference>
<evidence type="ECO:0000313" key="17">
    <source>
        <dbReference type="Proteomes" id="UP001597472"/>
    </source>
</evidence>
<name>A0ABW5KVU5_9FLAO</name>
<comment type="similarity">
    <text evidence="3">Belongs to the peptidase M36 family.</text>
</comment>
<evidence type="ECO:0000256" key="10">
    <source>
        <dbReference type="ARBA" id="ARBA00023049"/>
    </source>
</evidence>
<evidence type="ECO:0000256" key="3">
    <source>
        <dbReference type="ARBA" id="ARBA00006006"/>
    </source>
</evidence>
<keyword evidence="10" id="KW-0482">Metalloprotease</keyword>
<feature type="domain" description="PA" evidence="13">
    <location>
        <begin position="471"/>
        <end position="562"/>
    </location>
</feature>
<dbReference type="Proteomes" id="UP001597472">
    <property type="component" value="Unassembled WGS sequence"/>
</dbReference>
<keyword evidence="5" id="KW-0645">Protease</keyword>
<dbReference type="CDD" id="cd04818">
    <property type="entry name" value="PA_subtilisin_1"/>
    <property type="match status" value="1"/>
</dbReference>
<protein>
    <submittedName>
        <fullName evidence="16">T9SS-dependent M36 family metallopeptidase</fullName>
    </submittedName>
</protein>
<comment type="cofactor">
    <cofactor evidence="1">
        <name>Zn(2+)</name>
        <dbReference type="ChEBI" id="CHEBI:29105"/>
    </cofactor>
</comment>
<dbReference type="InterPro" id="IPR027268">
    <property type="entry name" value="Peptidase_M4/M1_CTD_sf"/>
</dbReference>
<feature type="chain" id="PRO_5046637159" evidence="12">
    <location>
        <begin position="22"/>
        <end position="896"/>
    </location>
</feature>
<evidence type="ECO:0000256" key="8">
    <source>
        <dbReference type="ARBA" id="ARBA00022801"/>
    </source>
</evidence>
<evidence type="ECO:0000256" key="4">
    <source>
        <dbReference type="ARBA" id="ARBA00022525"/>
    </source>
</evidence>
<comment type="subcellular location">
    <subcellularLocation>
        <location evidence="2">Secreted</location>
    </subcellularLocation>
</comment>
<evidence type="ECO:0000256" key="6">
    <source>
        <dbReference type="ARBA" id="ARBA00022723"/>
    </source>
</evidence>
<evidence type="ECO:0000313" key="16">
    <source>
        <dbReference type="EMBL" id="MFD2551712.1"/>
    </source>
</evidence>
<feature type="signal peptide" evidence="12">
    <location>
        <begin position="1"/>
        <end position="21"/>
    </location>
</feature>
<dbReference type="InterPro" id="IPR050371">
    <property type="entry name" value="Fungal_virulence_M36"/>
</dbReference>
<dbReference type="SUPFAM" id="SSF52025">
    <property type="entry name" value="PA domain"/>
    <property type="match status" value="1"/>
</dbReference>
<evidence type="ECO:0000256" key="12">
    <source>
        <dbReference type="SAM" id="SignalP"/>
    </source>
</evidence>
<evidence type="ECO:0000256" key="9">
    <source>
        <dbReference type="ARBA" id="ARBA00022833"/>
    </source>
</evidence>
<dbReference type="Gene3D" id="1.10.390.10">
    <property type="entry name" value="Neutral Protease Domain 2"/>
    <property type="match status" value="1"/>
</dbReference>
<sequence length="896" mass="96976">MKNNYVAKLLFLAGLVFTSMAYSQSNLLSSEHGRTIQNYLNQNKEKFNLSVSDIADLAINQEVFSKSTKVTHVYVSQQYQGIPVFNAISSVAVKNNAVFYYANNFVDNLNQRVSTTTPQITAEEAIIRASSELNLGALQNLELLEKTNNKYVFSKAAISKSNIPVQLVYFKNELGSLVLSWDLSIQALNGRNWYSVRIDAVTGNLIDETDWIVACNFDDPNHQNHGHAGAAYAPKEANFTLFKEAVSVSDGAQYNVFALPIESPNHGSRTLLVEPANTQASPYGWHDTNGVAGPEFTITRGNNVWAMEDRAGTDVIGYSPDGTETLNFDFPLNLNQQPEGYEDVSITNLFYINNVMHDIWYQYGFDEPSGNFQSNNYGNGGLGNDFVYADAQDGNGSDGSLNNAFFGTPPEGNNPGMTMFLWSPPGAGTLQNLVTVNNGSFAGSYGAVNPAAGNGSNLPGIGTTPVTADVQLVNDGSMSPTLGCNPVADLTGKIAIIRRGTCTFVEKIQNAQNAGAVAVIVVNHNNPDNDPNYTEYVNMSGETTPPLAIPSVFMNNTNGEALIAAMQNETVNVTLQGPSPYFIDGSLDNMIVAHEYGHGISNRLTGGAFQANCLTNATQMGEGWSDWFALMITLTAEEDYVAGRGMVTYSPGQPVDGIGIRNAKYATDFSVNGFTYGDTNSERSISQPHGIGFIWGTMLYDLTAAYVEKYGFDADIYNGTGGNNKVMQLVIDALKLQPCNPDFIEARDAILAADNATTGGADQCLIWEVFANRGLGLNASGGSKASRTDQVQDFSMPDDTDPTLQNCTSLSVDQYDQSNLIKVYPNPTYNDIYIKTNTSLGPVTITITDINGRQVFSKQADLYGTVTVPMQNLTSGMYILNISGKSVSTNHKIIKN</sequence>
<evidence type="ECO:0000259" key="13">
    <source>
        <dbReference type="Pfam" id="PF02225"/>
    </source>
</evidence>
<proteinExistence type="inferred from homology"/>
<dbReference type="NCBIfam" id="TIGR04183">
    <property type="entry name" value="Por_Secre_tail"/>
    <property type="match status" value="1"/>
</dbReference>
<dbReference type="InterPro" id="IPR026444">
    <property type="entry name" value="Secre_tail"/>
</dbReference>
<keyword evidence="17" id="KW-1185">Reference proteome</keyword>
<evidence type="ECO:0000256" key="11">
    <source>
        <dbReference type="ARBA" id="ARBA00023145"/>
    </source>
</evidence>
<dbReference type="Pfam" id="PF07504">
    <property type="entry name" value="FTP"/>
    <property type="match status" value="1"/>
</dbReference>
<comment type="caution">
    <text evidence="16">The sequence shown here is derived from an EMBL/GenBank/DDBJ whole genome shotgun (WGS) entry which is preliminary data.</text>
</comment>
<dbReference type="InterPro" id="IPR003137">
    <property type="entry name" value="PA_domain"/>
</dbReference>